<evidence type="ECO:0000313" key="6">
    <source>
        <dbReference type="EMBL" id="THF99076.1"/>
    </source>
</evidence>
<dbReference type="AlphaFoldDB" id="A0A4V3WK18"/>
<dbReference type="PANTHER" id="PTHR48060:SF21">
    <property type="entry name" value="L DOMAIN-LIKE PROTEIN"/>
    <property type="match status" value="1"/>
</dbReference>
<comment type="caution">
    <text evidence="6">The sequence shown here is derived from an EMBL/GenBank/DDBJ whole genome shotgun (WGS) entry which is preliminary data.</text>
</comment>
<organism evidence="6 7">
    <name type="scientific">Camellia sinensis var. sinensis</name>
    <name type="common">China tea</name>
    <dbReference type="NCBI Taxonomy" id="542762"/>
    <lineage>
        <taxon>Eukaryota</taxon>
        <taxon>Viridiplantae</taxon>
        <taxon>Streptophyta</taxon>
        <taxon>Embryophyta</taxon>
        <taxon>Tracheophyta</taxon>
        <taxon>Spermatophyta</taxon>
        <taxon>Magnoliopsida</taxon>
        <taxon>eudicotyledons</taxon>
        <taxon>Gunneridae</taxon>
        <taxon>Pentapetalae</taxon>
        <taxon>asterids</taxon>
        <taxon>Ericales</taxon>
        <taxon>Theaceae</taxon>
        <taxon>Camellia</taxon>
    </lineage>
</organism>
<dbReference type="PANTHER" id="PTHR48060">
    <property type="entry name" value="DNA DAMAGE-REPAIR/TOLERATION PROTEIN DRT100"/>
    <property type="match status" value="1"/>
</dbReference>
<dbReference type="InterPro" id="IPR032675">
    <property type="entry name" value="LRR_dom_sf"/>
</dbReference>
<dbReference type="Pfam" id="PF00560">
    <property type="entry name" value="LRR_1"/>
    <property type="match status" value="1"/>
</dbReference>
<keyword evidence="7" id="KW-1185">Reference proteome</keyword>
<dbReference type="EMBL" id="SDRB02012048">
    <property type="protein sequence ID" value="THF99076.1"/>
    <property type="molecule type" value="Genomic_DNA"/>
</dbReference>
<evidence type="ECO:0000256" key="4">
    <source>
        <dbReference type="SAM" id="Phobius"/>
    </source>
</evidence>
<proteinExistence type="predicted"/>
<evidence type="ECO:0000313" key="7">
    <source>
        <dbReference type="Proteomes" id="UP000306102"/>
    </source>
</evidence>
<evidence type="ECO:0000259" key="5">
    <source>
        <dbReference type="Pfam" id="PF08263"/>
    </source>
</evidence>
<evidence type="ECO:0000256" key="3">
    <source>
        <dbReference type="ARBA" id="ARBA00022737"/>
    </source>
</evidence>
<dbReference type="Pfam" id="PF08263">
    <property type="entry name" value="LRRNT_2"/>
    <property type="match status" value="1"/>
</dbReference>
<evidence type="ECO:0000256" key="2">
    <source>
        <dbReference type="ARBA" id="ARBA00022729"/>
    </source>
</evidence>
<dbReference type="STRING" id="542762.A0A4V3WK18"/>
<dbReference type="Gene3D" id="3.80.10.10">
    <property type="entry name" value="Ribonuclease Inhibitor"/>
    <property type="match status" value="1"/>
</dbReference>
<accession>A0A4V3WK18</accession>
<protein>
    <recommendedName>
        <fullName evidence="5">Leucine-rich repeat-containing N-terminal plant-type domain-containing protein</fullName>
    </recommendedName>
</protein>
<dbReference type="InterPro" id="IPR001611">
    <property type="entry name" value="Leu-rich_rpt"/>
</dbReference>
<sequence>MMDAIFGRRNPRIASISLEFLLLLDDELVFVVFLHFSINSEYASAAVLNNETDKFALVEFKSQMTEDLQGILASWNGSIHFCLWTGVTCGRNIPAPIGNHTFLQELYLSFNNLEGEVPDSISQLRHLRLIGWSVNSLSGVFPPSLYSLSLLQHIALSYNNFVGNLRPDLGLAFPNLLTLYLGFNYFFVSIPASLSNASYL</sequence>
<feature type="domain" description="Leucine-rich repeat-containing N-terminal plant-type" evidence="5">
    <location>
        <begin position="51"/>
        <end position="89"/>
    </location>
</feature>
<keyword evidence="4" id="KW-0472">Membrane</keyword>
<dbReference type="SUPFAM" id="SSF52058">
    <property type="entry name" value="L domain-like"/>
    <property type="match status" value="1"/>
</dbReference>
<reference evidence="6 7" key="1">
    <citation type="journal article" date="2018" name="Proc. Natl. Acad. Sci. U.S.A.">
        <title>Draft genome sequence of Camellia sinensis var. sinensis provides insights into the evolution of the tea genome and tea quality.</title>
        <authorList>
            <person name="Wei C."/>
            <person name="Yang H."/>
            <person name="Wang S."/>
            <person name="Zhao J."/>
            <person name="Liu C."/>
            <person name="Gao L."/>
            <person name="Xia E."/>
            <person name="Lu Y."/>
            <person name="Tai Y."/>
            <person name="She G."/>
            <person name="Sun J."/>
            <person name="Cao H."/>
            <person name="Tong W."/>
            <person name="Gao Q."/>
            <person name="Li Y."/>
            <person name="Deng W."/>
            <person name="Jiang X."/>
            <person name="Wang W."/>
            <person name="Chen Q."/>
            <person name="Zhang S."/>
            <person name="Li H."/>
            <person name="Wu J."/>
            <person name="Wang P."/>
            <person name="Li P."/>
            <person name="Shi C."/>
            <person name="Zheng F."/>
            <person name="Jian J."/>
            <person name="Huang B."/>
            <person name="Shan D."/>
            <person name="Shi M."/>
            <person name="Fang C."/>
            <person name="Yue Y."/>
            <person name="Li F."/>
            <person name="Li D."/>
            <person name="Wei S."/>
            <person name="Han B."/>
            <person name="Jiang C."/>
            <person name="Yin Y."/>
            <person name="Xia T."/>
            <person name="Zhang Z."/>
            <person name="Bennetzen J.L."/>
            <person name="Zhao S."/>
            <person name="Wan X."/>
        </authorList>
    </citation>
    <scope>NUCLEOTIDE SEQUENCE [LARGE SCALE GENOMIC DNA]</scope>
    <source>
        <strain evidence="7">cv. Shuchazao</strain>
        <tissue evidence="6">Leaf</tissue>
    </source>
</reference>
<evidence type="ECO:0000256" key="1">
    <source>
        <dbReference type="ARBA" id="ARBA00022614"/>
    </source>
</evidence>
<dbReference type="Proteomes" id="UP000306102">
    <property type="component" value="Unassembled WGS sequence"/>
</dbReference>
<keyword evidence="4" id="KW-0812">Transmembrane</keyword>
<gene>
    <name evidence="6" type="ORF">TEA_007033</name>
</gene>
<name>A0A4V3WK18_CAMSN</name>
<keyword evidence="1" id="KW-0433">Leucine-rich repeat</keyword>
<feature type="transmembrane region" description="Helical" evidence="4">
    <location>
        <begin position="171"/>
        <end position="194"/>
    </location>
</feature>
<keyword evidence="3" id="KW-0677">Repeat</keyword>
<keyword evidence="4" id="KW-1133">Transmembrane helix</keyword>
<dbReference type="InterPro" id="IPR013210">
    <property type="entry name" value="LRR_N_plant-typ"/>
</dbReference>
<dbReference type="InterPro" id="IPR053211">
    <property type="entry name" value="DNA_repair-toleration"/>
</dbReference>
<keyword evidence="2" id="KW-0732">Signal</keyword>